<gene>
    <name evidence="1" type="ORF">SCLTRI_LOCUS3848</name>
</gene>
<accession>A0A8H2VSL1</accession>
<sequence>MSTSRCVFNAASALRRIFLAPIDHSSTPLLRPSTFSSHLTRIHASHTQQRTLLKSTSCAVPEQRLPRDEEIKDVSVRLKNHEQKLDPPKPTSAILKSINLKTHMLQIIAYSDDGEPPIAKIIDKEEAARQKRLAKKKKNPAAVTKTIEMNWAIGKNDLGHRLQRIRSFGEGE</sequence>
<keyword evidence="2" id="KW-1185">Reference proteome</keyword>
<dbReference type="InterPro" id="IPR036788">
    <property type="entry name" value="T_IF-3_C_sf"/>
</dbReference>
<dbReference type="EMBL" id="CAJHIA010000011">
    <property type="protein sequence ID" value="CAD6444057.1"/>
    <property type="molecule type" value="Genomic_DNA"/>
</dbReference>
<reference evidence="1" key="1">
    <citation type="submission" date="2020-10" db="EMBL/GenBank/DDBJ databases">
        <authorList>
            <person name="Kusch S."/>
        </authorList>
    </citation>
    <scope>NUCLEOTIDE SEQUENCE</scope>
    <source>
        <strain evidence="1">SwB9</strain>
    </source>
</reference>
<dbReference type="Gene3D" id="3.30.110.10">
    <property type="entry name" value="Translation initiation factor 3 (IF-3), C-terminal domain"/>
    <property type="match status" value="1"/>
</dbReference>
<proteinExistence type="predicted"/>
<dbReference type="Proteomes" id="UP000624404">
    <property type="component" value="Unassembled WGS sequence"/>
</dbReference>
<dbReference type="OrthoDB" id="21573at2759"/>
<evidence type="ECO:0000313" key="2">
    <source>
        <dbReference type="Proteomes" id="UP000624404"/>
    </source>
</evidence>
<dbReference type="GO" id="GO:0006413">
    <property type="term" value="P:translational initiation"/>
    <property type="evidence" value="ECO:0007669"/>
    <property type="project" value="InterPro"/>
</dbReference>
<organism evidence="1 2">
    <name type="scientific">Sclerotinia trifoliorum</name>
    <dbReference type="NCBI Taxonomy" id="28548"/>
    <lineage>
        <taxon>Eukaryota</taxon>
        <taxon>Fungi</taxon>
        <taxon>Dikarya</taxon>
        <taxon>Ascomycota</taxon>
        <taxon>Pezizomycotina</taxon>
        <taxon>Leotiomycetes</taxon>
        <taxon>Helotiales</taxon>
        <taxon>Sclerotiniaceae</taxon>
        <taxon>Sclerotinia</taxon>
    </lineage>
</organism>
<comment type="caution">
    <text evidence="1">The sequence shown here is derived from an EMBL/GenBank/DDBJ whole genome shotgun (WGS) entry which is preliminary data.</text>
</comment>
<dbReference type="AlphaFoldDB" id="A0A8H2VSL1"/>
<evidence type="ECO:0000313" key="1">
    <source>
        <dbReference type="EMBL" id="CAD6444057.1"/>
    </source>
</evidence>
<name>A0A8H2VSL1_9HELO</name>
<protein>
    <submittedName>
        <fullName evidence="1">87794d47-9877-4d79-86e4-ba28b7328f0a-CDS</fullName>
    </submittedName>
</protein>